<dbReference type="PATRIC" id="fig|1107311.5.peg.1211"/>
<dbReference type="RefSeq" id="WP_035630761.1">
    <property type="nucleotide sequence ID" value="NZ_AVCS01000010.1"/>
</dbReference>
<keyword evidence="1" id="KW-0328">Glycosyltransferase</keyword>
<evidence type="ECO:0000313" key="4">
    <source>
        <dbReference type="Proteomes" id="UP000030149"/>
    </source>
</evidence>
<dbReference type="eggNOG" id="COG0859">
    <property type="taxonomic scope" value="Bacteria"/>
</dbReference>
<keyword evidence="2" id="KW-0808">Transferase</keyword>
<evidence type="ECO:0000256" key="2">
    <source>
        <dbReference type="ARBA" id="ARBA00022679"/>
    </source>
</evidence>
<name>A0A0A2MNP0_9FLAO</name>
<reference evidence="4" key="1">
    <citation type="submission" date="2013-09" db="EMBL/GenBank/DDBJ databases">
        <authorList>
            <person name="Zeng Z."/>
            <person name="Chen C."/>
        </authorList>
    </citation>
    <scope>NUCLEOTIDE SEQUENCE [LARGE SCALE GENOMIC DNA]</scope>
    <source>
        <strain evidence="4">DK69</strain>
    </source>
</reference>
<dbReference type="InterPro" id="IPR002201">
    <property type="entry name" value="Glyco_trans_9"/>
</dbReference>
<keyword evidence="4" id="KW-1185">Reference proteome</keyword>
<dbReference type="Pfam" id="PF01075">
    <property type="entry name" value="Glyco_transf_9"/>
    <property type="match status" value="1"/>
</dbReference>
<proteinExistence type="predicted"/>
<evidence type="ECO:0008006" key="5">
    <source>
        <dbReference type="Google" id="ProtNLM"/>
    </source>
</evidence>
<dbReference type="InterPro" id="IPR051199">
    <property type="entry name" value="LPS_LOS_Heptosyltrfase"/>
</dbReference>
<dbReference type="STRING" id="1107311.Q767_13455"/>
<comment type="caution">
    <text evidence="3">The sequence shown here is derived from an EMBL/GenBank/DDBJ whole genome shotgun (WGS) entry which is preliminary data.</text>
</comment>
<organism evidence="3 4">
    <name type="scientific">Flavobacterium enshiense DK69</name>
    <dbReference type="NCBI Taxonomy" id="1107311"/>
    <lineage>
        <taxon>Bacteria</taxon>
        <taxon>Pseudomonadati</taxon>
        <taxon>Bacteroidota</taxon>
        <taxon>Flavobacteriia</taxon>
        <taxon>Flavobacteriales</taxon>
        <taxon>Flavobacteriaceae</taxon>
        <taxon>Flavobacterium</taxon>
    </lineage>
</organism>
<dbReference type="GO" id="GO:0009244">
    <property type="term" value="P:lipopolysaccharide core region biosynthetic process"/>
    <property type="evidence" value="ECO:0007669"/>
    <property type="project" value="TreeGrafter"/>
</dbReference>
<evidence type="ECO:0000256" key="1">
    <source>
        <dbReference type="ARBA" id="ARBA00022676"/>
    </source>
</evidence>
<dbReference type="Proteomes" id="UP000030149">
    <property type="component" value="Unassembled WGS sequence"/>
</dbReference>
<sequence>MSTSIEINKVRRRIMRSLTKNVGSSGVKLPFDADPLSVKRILVSRPNSRLGNLLLLSPLIQEINTVFPNAKVDLFVRSGLIPIIYKNYDAIGRDIRLPKKPFKELLKYLKVWISLRRYQYDLAVNVDKNSSSGRLSVKFSRSGYKFYGDEFDGGATPDEIWHMAKSPVYAFRSCLSNNILKKADAEVATMDLKLNSEELAIGKELVESVSGNSVPTIAIYTFATGNKCYSVSWWADFYSKLKEAFPEYNIVEVLPFENVSQIQFQAPHYYSRDIREMGAFISNTVVFITADCGIMHLASAVNTPTVGLFSVTNIEKYKPYNPGSMAFDTKKVSNDTIIENVKRLVEGLKKVN</sequence>
<dbReference type="EMBL" id="JRLZ01000017">
    <property type="protein sequence ID" value="KGO93949.1"/>
    <property type="molecule type" value="Genomic_DNA"/>
</dbReference>
<dbReference type="Gene3D" id="3.40.50.2000">
    <property type="entry name" value="Glycogen Phosphorylase B"/>
    <property type="match status" value="2"/>
</dbReference>
<dbReference type="OrthoDB" id="9797795at2"/>
<dbReference type="PANTHER" id="PTHR30160">
    <property type="entry name" value="TETRAACYLDISACCHARIDE 4'-KINASE-RELATED"/>
    <property type="match status" value="1"/>
</dbReference>
<evidence type="ECO:0000313" key="3">
    <source>
        <dbReference type="EMBL" id="KGO93949.1"/>
    </source>
</evidence>
<dbReference type="AlphaFoldDB" id="A0A0A2MNP0"/>
<dbReference type="GO" id="GO:0005829">
    <property type="term" value="C:cytosol"/>
    <property type="evidence" value="ECO:0007669"/>
    <property type="project" value="TreeGrafter"/>
</dbReference>
<gene>
    <name evidence="3" type="ORF">Q767_13455</name>
</gene>
<dbReference type="SUPFAM" id="SSF53756">
    <property type="entry name" value="UDP-Glycosyltransferase/glycogen phosphorylase"/>
    <property type="match status" value="1"/>
</dbReference>
<protein>
    <recommendedName>
        <fullName evidence="5">ADP-heptose--LPS heptosyltransferase</fullName>
    </recommendedName>
</protein>
<accession>A0A0A2MNP0</accession>
<dbReference type="PANTHER" id="PTHR30160:SF7">
    <property type="entry name" value="ADP-HEPTOSE--LPS HEPTOSYLTRANSFERASE 2"/>
    <property type="match status" value="1"/>
</dbReference>
<dbReference type="GO" id="GO:0008713">
    <property type="term" value="F:ADP-heptose-lipopolysaccharide heptosyltransferase activity"/>
    <property type="evidence" value="ECO:0007669"/>
    <property type="project" value="TreeGrafter"/>
</dbReference>
<reference evidence="3 4" key="2">
    <citation type="journal article" date="2015" name="Stand. Genomic Sci.">
        <title>High quality draft genomic sequence of Flavobacterium enshiense DK69(T) and comparison among Flavobacterium genomes.</title>
        <authorList>
            <person name="Zeng Z."/>
            <person name="Chen C."/>
            <person name="Du H."/>
            <person name="Wang G."/>
            <person name="Li M."/>
        </authorList>
    </citation>
    <scope>NUCLEOTIDE SEQUENCE [LARGE SCALE GENOMIC DNA]</scope>
    <source>
        <strain evidence="3 4">DK69</strain>
    </source>
</reference>